<dbReference type="Proteomes" id="UP000295310">
    <property type="component" value="Unassembled WGS sequence"/>
</dbReference>
<dbReference type="PANTHER" id="PTHR37823">
    <property type="entry name" value="CYTOCHROME C-553-LIKE"/>
    <property type="match status" value="1"/>
</dbReference>
<feature type="binding site" description="axial binding residue" evidence="7">
    <location>
        <position position="49"/>
    </location>
    <ligand>
        <name>heme c</name>
        <dbReference type="ChEBI" id="CHEBI:61717"/>
    </ligand>
    <ligandPart>
        <name>Fe</name>
        <dbReference type="ChEBI" id="CHEBI:18248"/>
    </ligandPart>
</feature>
<feature type="signal peptide" evidence="8">
    <location>
        <begin position="1"/>
        <end position="17"/>
    </location>
</feature>
<evidence type="ECO:0000256" key="2">
    <source>
        <dbReference type="ARBA" id="ARBA00022617"/>
    </source>
</evidence>
<dbReference type="GO" id="GO:0005506">
    <property type="term" value="F:iron ion binding"/>
    <property type="evidence" value="ECO:0007669"/>
    <property type="project" value="InterPro"/>
</dbReference>
<keyword evidence="5 7" id="KW-0408">Iron</keyword>
<evidence type="ECO:0000256" key="7">
    <source>
        <dbReference type="PIRSR" id="PIRSR000025-2"/>
    </source>
</evidence>
<dbReference type="InterPro" id="IPR036909">
    <property type="entry name" value="Cyt_c-like_dom_sf"/>
</dbReference>
<dbReference type="InterPro" id="IPR051811">
    <property type="entry name" value="Cytochrome_c550/c551-like"/>
</dbReference>
<keyword evidence="11" id="KW-1185">Reference proteome</keyword>
<evidence type="ECO:0000313" key="11">
    <source>
        <dbReference type="Proteomes" id="UP000295310"/>
    </source>
</evidence>
<feature type="binding site" description="covalent" evidence="6">
    <location>
        <position position="48"/>
    </location>
    <ligand>
        <name>heme c</name>
        <dbReference type="ChEBI" id="CHEBI:61717"/>
    </ligand>
</feature>
<dbReference type="InterPro" id="IPR012218">
    <property type="entry name" value="Cyt_c_BACSU-c550-type"/>
</dbReference>
<dbReference type="RefSeq" id="WP_133430818.1">
    <property type="nucleotide sequence ID" value="NZ_CP092172.1"/>
</dbReference>
<dbReference type="EMBL" id="SCWA01000001">
    <property type="protein sequence ID" value="TDL98923.1"/>
    <property type="molecule type" value="Genomic_DNA"/>
</dbReference>
<evidence type="ECO:0000313" key="10">
    <source>
        <dbReference type="EMBL" id="TDL98923.1"/>
    </source>
</evidence>
<dbReference type="GO" id="GO:0009055">
    <property type="term" value="F:electron transfer activity"/>
    <property type="evidence" value="ECO:0007669"/>
    <property type="project" value="InterPro"/>
</dbReference>
<dbReference type="Pfam" id="PF13442">
    <property type="entry name" value="Cytochrome_CBB3"/>
    <property type="match status" value="1"/>
</dbReference>
<evidence type="ECO:0000259" key="9">
    <source>
        <dbReference type="PROSITE" id="PS51007"/>
    </source>
</evidence>
<reference evidence="10 11" key="1">
    <citation type="submission" date="2019-01" db="EMBL/GenBank/DDBJ databases">
        <title>Draft genome sequences of the type strains of six Macrococcus species.</title>
        <authorList>
            <person name="Mazhar S."/>
            <person name="Altermann E."/>
            <person name="Hill C."/>
            <person name="Mcauliffe O."/>
        </authorList>
    </citation>
    <scope>NUCLEOTIDE SEQUENCE [LARGE SCALE GENOMIC DNA]</scope>
    <source>
        <strain evidence="10 11">CCM4811</strain>
    </source>
</reference>
<evidence type="ECO:0000256" key="3">
    <source>
        <dbReference type="ARBA" id="ARBA00022723"/>
    </source>
</evidence>
<gene>
    <name evidence="10" type="ORF">ERX27_00335</name>
</gene>
<dbReference type="NCBIfam" id="NF045774">
    <property type="entry name" value="cytochro_C551"/>
    <property type="match status" value="1"/>
</dbReference>
<feature type="binding site" description="covalent" evidence="6">
    <location>
        <position position="45"/>
    </location>
    <ligand>
        <name>heme c</name>
        <dbReference type="ChEBI" id="CHEBI:61717"/>
    </ligand>
</feature>
<feature type="domain" description="Cytochrome c" evidence="9">
    <location>
        <begin position="31"/>
        <end position="105"/>
    </location>
</feature>
<dbReference type="InterPro" id="IPR009056">
    <property type="entry name" value="Cyt_c-like_dom"/>
</dbReference>
<protein>
    <submittedName>
        <fullName evidence="10">Cytochrome c</fullName>
    </submittedName>
</protein>
<evidence type="ECO:0000256" key="4">
    <source>
        <dbReference type="ARBA" id="ARBA00022982"/>
    </source>
</evidence>
<dbReference type="SUPFAM" id="SSF46626">
    <property type="entry name" value="Cytochrome c"/>
    <property type="match status" value="1"/>
</dbReference>
<dbReference type="PROSITE" id="PS51257">
    <property type="entry name" value="PROKAR_LIPOPROTEIN"/>
    <property type="match status" value="1"/>
</dbReference>
<feature type="chain" id="PRO_5038886356" evidence="8">
    <location>
        <begin position="18"/>
        <end position="105"/>
    </location>
</feature>
<evidence type="ECO:0000256" key="6">
    <source>
        <dbReference type="PIRSR" id="PIRSR000025-1"/>
    </source>
</evidence>
<dbReference type="GO" id="GO:0016020">
    <property type="term" value="C:membrane"/>
    <property type="evidence" value="ECO:0007669"/>
    <property type="project" value="InterPro"/>
</dbReference>
<dbReference type="PIRSF" id="PIRSF000025">
    <property type="entry name" value="Cytc_Bsub_c550"/>
    <property type="match status" value="1"/>
</dbReference>
<name>A0A4R6BGN2_9STAP</name>
<evidence type="ECO:0000256" key="5">
    <source>
        <dbReference type="ARBA" id="ARBA00023004"/>
    </source>
</evidence>
<proteinExistence type="predicted"/>
<dbReference type="PANTHER" id="PTHR37823:SF4">
    <property type="entry name" value="MENAQUINOL-CYTOCHROME C REDUCTASE CYTOCHROME B_C SUBUNIT"/>
    <property type="match status" value="1"/>
</dbReference>
<dbReference type="InterPro" id="IPR054782">
    <property type="entry name" value="Cytochro_C551"/>
</dbReference>
<comment type="caution">
    <text evidence="10">The sequence shown here is derived from an EMBL/GenBank/DDBJ whole genome shotgun (WGS) entry which is preliminary data.</text>
</comment>
<evidence type="ECO:0000256" key="1">
    <source>
        <dbReference type="ARBA" id="ARBA00022448"/>
    </source>
</evidence>
<keyword evidence="4" id="KW-0249">Electron transport</keyword>
<dbReference type="AlphaFoldDB" id="A0A4R6BGN2"/>
<dbReference type="Gene3D" id="1.10.760.10">
    <property type="entry name" value="Cytochrome c-like domain"/>
    <property type="match status" value="1"/>
</dbReference>
<sequence length="105" mass="10853">MKKWLVGTVLAGTLALAACGNGEETKTADNSNADPGLTAFQNNSCVGCHGKDLEGASGPNLTQVGAKYSKAEIADIIKNGKGNMPKGQAQGEDVDKIAEYLSKQK</sequence>
<dbReference type="GO" id="GO:0020037">
    <property type="term" value="F:heme binding"/>
    <property type="evidence" value="ECO:0007669"/>
    <property type="project" value="InterPro"/>
</dbReference>
<feature type="binding site" description="axial binding residue" evidence="7">
    <location>
        <position position="84"/>
    </location>
    <ligand>
        <name>heme c</name>
        <dbReference type="ChEBI" id="CHEBI:61717"/>
    </ligand>
    <ligandPart>
        <name>Fe</name>
        <dbReference type="ChEBI" id="CHEBI:18248"/>
    </ligandPart>
</feature>
<evidence type="ECO:0000256" key="8">
    <source>
        <dbReference type="SAM" id="SignalP"/>
    </source>
</evidence>
<keyword evidence="1" id="KW-0813">Transport</keyword>
<keyword evidence="3 7" id="KW-0479">Metal-binding</keyword>
<keyword evidence="8" id="KW-0732">Signal</keyword>
<dbReference type="PROSITE" id="PS51007">
    <property type="entry name" value="CYTC"/>
    <property type="match status" value="1"/>
</dbReference>
<accession>A0A4R6BGN2</accession>
<comment type="PTM">
    <text evidence="6">Binds 1 heme c group covalently per subunit.</text>
</comment>
<keyword evidence="2 6" id="KW-0349">Heme</keyword>
<organism evidence="10 11">
    <name type="scientific">Macrococcus brunensis</name>
    <dbReference type="NCBI Taxonomy" id="198483"/>
    <lineage>
        <taxon>Bacteria</taxon>
        <taxon>Bacillati</taxon>
        <taxon>Bacillota</taxon>
        <taxon>Bacilli</taxon>
        <taxon>Bacillales</taxon>
        <taxon>Staphylococcaceae</taxon>
        <taxon>Macrococcus</taxon>
    </lineage>
</organism>
<dbReference type="OrthoDB" id="7933886at2"/>